<reference evidence="1" key="1">
    <citation type="submission" date="2021-06" db="EMBL/GenBank/DDBJ databases">
        <authorList>
            <person name="Kallberg Y."/>
            <person name="Tangrot J."/>
            <person name="Rosling A."/>
        </authorList>
    </citation>
    <scope>NUCLEOTIDE SEQUENCE</scope>
    <source>
        <strain evidence="1">28 12/20/2015</strain>
    </source>
</reference>
<evidence type="ECO:0000313" key="1">
    <source>
        <dbReference type="EMBL" id="CAG8600323.1"/>
    </source>
</evidence>
<accession>A0ACA9MMQ3</accession>
<dbReference type="Proteomes" id="UP000789366">
    <property type="component" value="Unassembled WGS sequence"/>
</dbReference>
<keyword evidence="2" id="KW-1185">Reference proteome</keyword>
<organism evidence="1 2">
    <name type="scientific">Cetraspora pellucida</name>
    <dbReference type="NCBI Taxonomy" id="1433469"/>
    <lineage>
        <taxon>Eukaryota</taxon>
        <taxon>Fungi</taxon>
        <taxon>Fungi incertae sedis</taxon>
        <taxon>Mucoromycota</taxon>
        <taxon>Glomeromycotina</taxon>
        <taxon>Glomeromycetes</taxon>
        <taxon>Diversisporales</taxon>
        <taxon>Gigasporaceae</taxon>
        <taxon>Cetraspora</taxon>
    </lineage>
</organism>
<name>A0ACA9MMQ3_9GLOM</name>
<evidence type="ECO:0000313" key="2">
    <source>
        <dbReference type="Proteomes" id="UP000789366"/>
    </source>
</evidence>
<protein>
    <submittedName>
        <fullName evidence="1">6491_t:CDS:1</fullName>
    </submittedName>
</protein>
<proteinExistence type="predicted"/>
<gene>
    <name evidence="1" type="ORF">SPELUC_LOCUS7090</name>
</gene>
<feature type="non-terminal residue" evidence="1">
    <location>
        <position position="1"/>
    </location>
</feature>
<dbReference type="EMBL" id="CAJVPW010009042">
    <property type="protein sequence ID" value="CAG8600323.1"/>
    <property type="molecule type" value="Genomic_DNA"/>
</dbReference>
<sequence>LRELEAKYNFILPNSPTQKTGAAANGLSVSLVYRNHQLTQISTRGNGVIGEDITFNKGLLKNAPLFLKEVANCEVRGEVYMKKEEFLRLNEELKRSGHKLLANPRNAAAGKKDKPKNINNVLSPPFNYDLKNQLNCLQELEKLGFAVSPDYRLFRNIEEVEKFIQQQEKKRGFLEFESDGVVVKVNNYKYYEKLGQTSRFPRWAIAYKFPASLAVSQVQNIYVEVSRNGRITYVAEIIPVILQGSKIGKVTLHNYAFIANLELNIGDEVVIKKAGDVIPQITKIIKLKDNAN</sequence>
<comment type="caution">
    <text evidence="1">The sequence shown here is derived from an EMBL/GenBank/DDBJ whole genome shotgun (WGS) entry which is preliminary data.</text>
</comment>